<evidence type="ECO:0000256" key="2">
    <source>
        <dbReference type="ARBA" id="ARBA00023015"/>
    </source>
</evidence>
<dbReference type="GO" id="GO:0005634">
    <property type="term" value="C:nucleus"/>
    <property type="evidence" value="ECO:0007669"/>
    <property type="project" value="UniProtKB-SubCell"/>
</dbReference>
<dbReference type="InterPro" id="IPR013087">
    <property type="entry name" value="Znf_C2H2_type"/>
</dbReference>
<keyword evidence="2" id="KW-0805">Transcription regulation</keyword>
<keyword evidence="4" id="KW-0539">Nucleus</keyword>
<feature type="region of interest" description="Disordered" evidence="6">
    <location>
        <begin position="312"/>
        <end position="373"/>
    </location>
</feature>
<dbReference type="Proteomes" id="UP000789390">
    <property type="component" value="Unassembled WGS sequence"/>
</dbReference>
<feature type="domain" description="C2H2-type" evidence="7">
    <location>
        <begin position="8"/>
        <end position="32"/>
    </location>
</feature>
<evidence type="ECO:0000256" key="5">
    <source>
        <dbReference type="PROSITE-ProRule" id="PRU00042"/>
    </source>
</evidence>
<dbReference type="PROSITE" id="PS00028">
    <property type="entry name" value="ZINC_FINGER_C2H2_1"/>
    <property type="match status" value="1"/>
</dbReference>
<keyword evidence="10" id="KW-1185">Reference proteome</keyword>
<sequence length="1084" mass="115767">MVDDEKPFPCSSPGCLMRFANEDHLSIHKKRHMSLSIESISNNGSKTPNFVADETPTPTRFIRNCEEVGLFQDLNVNPFDEQFRRAAETHLSPPSLPTSDDVLHTPHVFPVLPLDSDVVTQLPPPKSANVRKNYLMPSLSTSECLTLPSPATTPVPTPLITITAPTESQGFSNKSTDKTTASLSDSTSLITCSSKKDRAKKNITFQSNCKKTAINSTVNIMPRPVVQSSPSSASDPLTALLLRLPDGRLVQIPAIPVPTETDASKIVAPAVGSPLVPVGAEQSVCKTKATRPVMSEAKLKLKQALTKAKPVIQPLNGNSPCVTSDASGTDTEPITNADSVMDVNDSSKPNNRRRVYNSASDQDLDEEESEKRRRFLERNRAAAFRSRQKRKRWVTNLEAKTNVMNTANKLLQNEVLALRSEVAQLKLQLLAHKDCPVTLAMCQQPSLSGASDLVPGNQSRGAIVNSTISNSVVSSTSTTPRQIIILNTSNQNSASFPITSGNKASHPSLIMVPRIETNMAHPNNCGVTNMPNPADLGRLSFSESRGCDQKRKERRNKRRYKAGSTSACIITGATEPVQYCLTRAIRLSCDVVSCCEQFLHKSATQKIMAKFKEFFALLAIFNNIFLVNSFSLGLPHVNPGLFVIQGVSSCGNSDGYCLLSNSCLVDTDFESDTDGGHCDGLKHAFNPHADFVCCKYMPPATTIAPPKVVKTPPPPPIADENTSYNLLVIQSGVSSCNNGSGFCLLAESCTIVQGFQSDSDGGHCSGLKDASNPQADFVCCKYTDPAVTTEIQPVDDSVSYNEVEVQVGVSTCGQGAGFCLLSSSCKAVQGFQSDANGGHCNGISKGSDSKASFVCCQYSSDASASESIPTTTTTPVPPTLIADPTPSTTSPQSEDVSFNVLEIQGGVSSCGKGAGLCLLSDSCTVVPGFQKDPDGGHCEGVSKNNSPRAGFVCCKYVSKSNPTTSKNAKVDLDFPTETPLPVVSSVTNAPHETVSSSEKIPGTSTSTSAKKTVSPFNIVANTNKILNSIQNLIYSTTGSRMRPSVAMQKYGLGGDVASNDKSMVNLIVMGTNLNETARSEDLIN</sequence>
<evidence type="ECO:0000259" key="7">
    <source>
        <dbReference type="PROSITE" id="PS50157"/>
    </source>
</evidence>
<dbReference type="Pfam" id="PF00170">
    <property type="entry name" value="bZIP_1"/>
    <property type="match status" value="1"/>
</dbReference>
<feature type="compositionally biased region" description="Polar residues" evidence="6">
    <location>
        <begin position="987"/>
        <end position="998"/>
    </location>
</feature>
<protein>
    <recommendedName>
        <fullName evidence="11">Cyclic AMP-dependent transcription factor ATF-2</fullName>
    </recommendedName>
</protein>
<gene>
    <name evidence="9" type="ORF">DGAL_LOCUS9381</name>
</gene>
<comment type="subcellular location">
    <subcellularLocation>
        <location evidence="1">Nucleus</location>
    </subcellularLocation>
</comment>
<feature type="region of interest" description="Disordered" evidence="6">
    <location>
        <begin position="987"/>
        <end position="1009"/>
    </location>
</feature>
<feature type="compositionally biased region" description="Polar residues" evidence="6">
    <location>
        <begin position="315"/>
        <end position="349"/>
    </location>
</feature>
<dbReference type="PANTHER" id="PTHR19304">
    <property type="entry name" value="CYCLIC-AMP RESPONSE ELEMENT BINDING PROTEIN"/>
    <property type="match status" value="1"/>
</dbReference>
<dbReference type="InterPro" id="IPR004827">
    <property type="entry name" value="bZIP"/>
</dbReference>
<reference evidence="9" key="1">
    <citation type="submission" date="2021-11" db="EMBL/GenBank/DDBJ databases">
        <authorList>
            <person name="Schell T."/>
        </authorList>
    </citation>
    <scope>NUCLEOTIDE SEQUENCE</scope>
    <source>
        <strain evidence="9">M5</strain>
    </source>
</reference>
<evidence type="ECO:0000313" key="10">
    <source>
        <dbReference type="Proteomes" id="UP000789390"/>
    </source>
</evidence>
<dbReference type="Gene3D" id="1.20.5.170">
    <property type="match status" value="1"/>
</dbReference>
<evidence type="ECO:0000313" key="9">
    <source>
        <dbReference type="EMBL" id="CAH0106230.1"/>
    </source>
</evidence>
<evidence type="ECO:0000256" key="3">
    <source>
        <dbReference type="ARBA" id="ARBA00023163"/>
    </source>
</evidence>
<evidence type="ECO:0008006" key="11">
    <source>
        <dbReference type="Google" id="ProtNLM"/>
    </source>
</evidence>
<dbReference type="EMBL" id="CAKKLH010000223">
    <property type="protein sequence ID" value="CAH0106230.1"/>
    <property type="molecule type" value="Genomic_DNA"/>
</dbReference>
<dbReference type="PROSITE" id="PS00036">
    <property type="entry name" value="BZIP_BASIC"/>
    <property type="match status" value="1"/>
</dbReference>
<dbReference type="SUPFAM" id="SSF57959">
    <property type="entry name" value="Leucine zipper domain"/>
    <property type="match status" value="1"/>
</dbReference>
<keyword evidence="5" id="KW-0862">Zinc</keyword>
<accession>A0A8J2WP24</accession>
<evidence type="ECO:0000256" key="1">
    <source>
        <dbReference type="ARBA" id="ARBA00004123"/>
    </source>
</evidence>
<dbReference type="AlphaFoldDB" id="A0A8J2WP24"/>
<dbReference type="CDD" id="cd14687">
    <property type="entry name" value="bZIP_ATF2"/>
    <property type="match status" value="1"/>
</dbReference>
<evidence type="ECO:0000256" key="4">
    <source>
        <dbReference type="ARBA" id="ARBA00023242"/>
    </source>
</evidence>
<feature type="domain" description="BZIP" evidence="8">
    <location>
        <begin position="369"/>
        <end position="432"/>
    </location>
</feature>
<dbReference type="PROSITE" id="PS50157">
    <property type="entry name" value="ZINC_FINGER_C2H2_2"/>
    <property type="match status" value="1"/>
</dbReference>
<evidence type="ECO:0000259" key="8">
    <source>
        <dbReference type="PROSITE" id="PS50217"/>
    </source>
</evidence>
<keyword evidence="5" id="KW-0863">Zinc-finger</keyword>
<keyword evidence="5" id="KW-0479">Metal-binding</keyword>
<dbReference type="SMART" id="SM00338">
    <property type="entry name" value="BRLZ"/>
    <property type="match status" value="1"/>
</dbReference>
<proteinExistence type="predicted"/>
<keyword evidence="3" id="KW-0804">Transcription</keyword>
<dbReference type="PROSITE" id="PS50217">
    <property type="entry name" value="BZIP"/>
    <property type="match status" value="1"/>
</dbReference>
<name>A0A8J2WP24_9CRUS</name>
<organism evidence="9 10">
    <name type="scientific">Daphnia galeata</name>
    <dbReference type="NCBI Taxonomy" id="27404"/>
    <lineage>
        <taxon>Eukaryota</taxon>
        <taxon>Metazoa</taxon>
        <taxon>Ecdysozoa</taxon>
        <taxon>Arthropoda</taxon>
        <taxon>Crustacea</taxon>
        <taxon>Branchiopoda</taxon>
        <taxon>Diplostraca</taxon>
        <taxon>Cladocera</taxon>
        <taxon>Anomopoda</taxon>
        <taxon>Daphniidae</taxon>
        <taxon>Daphnia</taxon>
    </lineage>
</organism>
<dbReference type="Gene3D" id="3.30.160.60">
    <property type="entry name" value="Classic Zinc Finger"/>
    <property type="match status" value="1"/>
</dbReference>
<dbReference type="GO" id="GO:0008270">
    <property type="term" value="F:zinc ion binding"/>
    <property type="evidence" value="ECO:0007669"/>
    <property type="project" value="UniProtKB-KW"/>
</dbReference>
<dbReference type="InterPro" id="IPR051027">
    <property type="entry name" value="bZIP_transcription_factors"/>
</dbReference>
<dbReference type="InterPro" id="IPR046347">
    <property type="entry name" value="bZIP_sf"/>
</dbReference>
<dbReference type="OrthoDB" id="295274at2759"/>
<dbReference type="GO" id="GO:0003700">
    <property type="term" value="F:DNA-binding transcription factor activity"/>
    <property type="evidence" value="ECO:0007669"/>
    <property type="project" value="InterPro"/>
</dbReference>
<evidence type="ECO:0000256" key="6">
    <source>
        <dbReference type="SAM" id="MobiDB-lite"/>
    </source>
</evidence>
<comment type="caution">
    <text evidence="9">The sequence shown here is derived from an EMBL/GenBank/DDBJ whole genome shotgun (WGS) entry which is preliminary data.</text>
</comment>